<dbReference type="GO" id="GO:0004672">
    <property type="term" value="F:protein kinase activity"/>
    <property type="evidence" value="ECO:0007669"/>
    <property type="project" value="InterPro"/>
</dbReference>
<protein>
    <recommendedName>
        <fullName evidence="2">Protein kinase domain-containing protein</fullName>
    </recommendedName>
</protein>
<dbReference type="AlphaFoldDB" id="A0A9W7YJD6"/>
<organism evidence="3 4">
    <name type="scientific">Coemansia biformis</name>
    <dbReference type="NCBI Taxonomy" id="1286918"/>
    <lineage>
        <taxon>Eukaryota</taxon>
        <taxon>Fungi</taxon>
        <taxon>Fungi incertae sedis</taxon>
        <taxon>Zoopagomycota</taxon>
        <taxon>Kickxellomycotina</taxon>
        <taxon>Kickxellomycetes</taxon>
        <taxon>Kickxellales</taxon>
        <taxon>Kickxellaceae</taxon>
        <taxon>Coemansia</taxon>
    </lineage>
</organism>
<feature type="domain" description="Protein kinase" evidence="2">
    <location>
        <begin position="1"/>
        <end position="298"/>
    </location>
</feature>
<dbReference type="SMART" id="SM00220">
    <property type="entry name" value="S_TKc"/>
    <property type="match status" value="1"/>
</dbReference>
<gene>
    <name evidence="3" type="ORF">LPJ61_000180</name>
</gene>
<evidence type="ECO:0000256" key="1">
    <source>
        <dbReference type="SAM" id="MobiDB-lite"/>
    </source>
</evidence>
<dbReference type="InterPro" id="IPR011009">
    <property type="entry name" value="Kinase-like_dom_sf"/>
</dbReference>
<sequence>MALASAGLIKRPVNPRGRLVHLYRVESNGTRAILKLMWTPNNRLPEPAVYDVLIQAGVEHIPEVYESGTVVEDPFGYRIDYLLIEDAGVSLAEYIGSLNGVGIAGMYNAAAKVTQKVLDCLVQARQAGVLHRDISAGNLAVRNGKLAVIDWGYAKLVEDDGRGNSRTGISIDDLARKWRFDKGIVMKNEDEHDPITGTPRYMSIPILVGARQRSIADDAESALYVLLEAAFKVVTRRVALEDDEKRPIALRFSDSKSLAYVRANCFFESDLYLSAFGIYDYGDEFRVLTDALRKYLFERDGKYIGTRLSIVTDFERSANVEQLEAIRDAAVDSNRCNTDFGSDRGEATADSDRGDATADRDWSEATADSDWSEATADNDRSEATADSDQSEATSTPDPNEMASTSD</sequence>
<dbReference type="PANTHER" id="PTHR11909">
    <property type="entry name" value="CASEIN KINASE-RELATED"/>
    <property type="match status" value="1"/>
</dbReference>
<accession>A0A9W7YJD6</accession>
<dbReference type="InterPro" id="IPR040976">
    <property type="entry name" value="Pkinase_fungal"/>
</dbReference>
<dbReference type="Proteomes" id="UP001143981">
    <property type="component" value="Unassembled WGS sequence"/>
</dbReference>
<evidence type="ECO:0000259" key="2">
    <source>
        <dbReference type="PROSITE" id="PS50011"/>
    </source>
</evidence>
<keyword evidence="4" id="KW-1185">Reference proteome</keyword>
<proteinExistence type="predicted"/>
<dbReference type="InterPro" id="IPR050235">
    <property type="entry name" value="CK1_Ser-Thr_kinase"/>
</dbReference>
<feature type="compositionally biased region" description="Polar residues" evidence="1">
    <location>
        <begin position="384"/>
        <end position="406"/>
    </location>
</feature>
<evidence type="ECO:0000313" key="3">
    <source>
        <dbReference type="EMBL" id="KAJ1736130.1"/>
    </source>
</evidence>
<feature type="compositionally biased region" description="Basic and acidic residues" evidence="1">
    <location>
        <begin position="341"/>
        <end position="363"/>
    </location>
</feature>
<dbReference type="InterPro" id="IPR000719">
    <property type="entry name" value="Prot_kinase_dom"/>
</dbReference>
<dbReference type="EMBL" id="JANBOI010000003">
    <property type="protein sequence ID" value="KAJ1736130.1"/>
    <property type="molecule type" value="Genomic_DNA"/>
</dbReference>
<dbReference type="GO" id="GO:0005524">
    <property type="term" value="F:ATP binding"/>
    <property type="evidence" value="ECO:0007669"/>
    <property type="project" value="InterPro"/>
</dbReference>
<dbReference type="OrthoDB" id="5592585at2759"/>
<comment type="caution">
    <text evidence="3">The sequence shown here is derived from an EMBL/GenBank/DDBJ whole genome shotgun (WGS) entry which is preliminary data.</text>
</comment>
<dbReference type="Gene3D" id="1.10.510.10">
    <property type="entry name" value="Transferase(Phosphotransferase) domain 1"/>
    <property type="match status" value="1"/>
</dbReference>
<dbReference type="SUPFAM" id="SSF56112">
    <property type="entry name" value="Protein kinase-like (PK-like)"/>
    <property type="match status" value="1"/>
</dbReference>
<name>A0A9W7YJD6_9FUNG</name>
<reference evidence="3" key="1">
    <citation type="submission" date="2022-07" db="EMBL/GenBank/DDBJ databases">
        <title>Phylogenomic reconstructions and comparative analyses of Kickxellomycotina fungi.</title>
        <authorList>
            <person name="Reynolds N.K."/>
            <person name="Stajich J.E."/>
            <person name="Barry K."/>
            <person name="Grigoriev I.V."/>
            <person name="Crous P."/>
            <person name="Smith M.E."/>
        </authorList>
    </citation>
    <scope>NUCLEOTIDE SEQUENCE</scope>
    <source>
        <strain evidence="3">BCRC 34381</strain>
    </source>
</reference>
<evidence type="ECO:0000313" key="4">
    <source>
        <dbReference type="Proteomes" id="UP001143981"/>
    </source>
</evidence>
<feature type="region of interest" description="Disordered" evidence="1">
    <location>
        <begin position="337"/>
        <end position="406"/>
    </location>
</feature>
<dbReference type="PROSITE" id="PS50011">
    <property type="entry name" value="PROTEIN_KINASE_DOM"/>
    <property type="match status" value="1"/>
</dbReference>
<dbReference type="Pfam" id="PF17667">
    <property type="entry name" value="Pkinase_fungal"/>
    <property type="match status" value="1"/>
</dbReference>